<dbReference type="RefSeq" id="WP_154919887.1">
    <property type="nucleotide sequence ID" value="NZ_VUOE01000002.1"/>
</dbReference>
<feature type="transmembrane region" description="Helical" evidence="6">
    <location>
        <begin position="426"/>
        <end position="444"/>
    </location>
</feature>
<comment type="caution">
    <text evidence="7">The sequence shown here is derived from an EMBL/GenBank/DDBJ whole genome shotgun (WGS) entry which is preliminary data.</text>
</comment>
<feature type="transmembrane region" description="Helical" evidence="6">
    <location>
        <begin position="251"/>
        <end position="268"/>
    </location>
</feature>
<keyword evidence="2" id="KW-1003">Cell membrane</keyword>
<evidence type="ECO:0000256" key="1">
    <source>
        <dbReference type="ARBA" id="ARBA00004651"/>
    </source>
</evidence>
<dbReference type="PANTHER" id="PTHR30250:SF11">
    <property type="entry name" value="O-ANTIGEN TRANSPORTER-RELATED"/>
    <property type="match status" value="1"/>
</dbReference>
<evidence type="ECO:0000256" key="2">
    <source>
        <dbReference type="ARBA" id="ARBA00022475"/>
    </source>
</evidence>
<name>A0A5B2TUH0_9FLAO</name>
<feature type="transmembrane region" description="Helical" evidence="6">
    <location>
        <begin position="179"/>
        <end position="197"/>
    </location>
</feature>
<dbReference type="PANTHER" id="PTHR30250">
    <property type="entry name" value="PST FAMILY PREDICTED COLANIC ACID TRANSPORTER"/>
    <property type="match status" value="1"/>
</dbReference>
<feature type="transmembrane region" description="Helical" evidence="6">
    <location>
        <begin position="152"/>
        <end position="173"/>
    </location>
</feature>
<comment type="subcellular location">
    <subcellularLocation>
        <location evidence="1">Cell membrane</location>
        <topology evidence="1">Multi-pass membrane protein</topology>
    </subcellularLocation>
</comment>
<keyword evidence="3 6" id="KW-0812">Transmembrane</keyword>
<evidence type="ECO:0000256" key="5">
    <source>
        <dbReference type="ARBA" id="ARBA00023136"/>
    </source>
</evidence>
<reference evidence="7 8" key="1">
    <citation type="submission" date="2019-09" db="EMBL/GenBank/DDBJ databases">
        <authorList>
            <person name="Khan S.A."/>
            <person name="Jeon C.O."/>
            <person name="Chun B.H."/>
            <person name="Jeong S.E."/>
        </authorList>
    </citation>
    <scope>NUCLEOTIDE SEQUENCE [LARGE SCALE GENOMIC DNA]</scope>
    <source>
        <strain evidence="7 8">KCTC 42508</strain>
    </source>
</reference>
<feature type="transmembrane region" description="Helical" evidence="6">
    <location>
        <begin position="298"/>
        <end position="317"/>
    </location>
</feature>
<gene>
    <name evidence="7" type="ORF">F0361_15325</name>
</gene>
<accession>A0A5B2TUH0</accession>
<feature type="transmembrane region" description="Helical" evidence="6">
    <location>
        <begin position="120"/>
        <end position="140"/>
    </location>
</feature>
<keyword evidence="4 6" id="KW-1133">Transmembrane helix</keyword>
<dbReference type="GO" id="GO:0005886">
    <property type="term" value="C:plasma membrane"/>
    <property type="evidence" value="ECO:0007669"/>
    <property type="project" value="UniProtKB-SubCell"/>
</dbReference>
<dbReference type="AlphaFoldDB" id="A0A5B2TUH0"/>
<protein>
    <submittedName>
        <fullName evidence="7">Oligosaccharide flippase family protein</fullName>
    </submittedName>
</protein>
<evidence type="ECO:0000313" key="7">
    <source>
        <dbReference type="EMBL" id="KAA2217320.1"/>
    </source>
</evidence>
<evidence type="ECO:0000256" key="6">
    <source>
        <dbReference type="SAM" id="Phobius"/>
    </source>
</evidence>
<evidence type="ECO:0000256" key="4">
    <source>
        <dbReference type="ARBA" id="ARBA00022989"/>
    </source>
</evidence>
<feature type="transmembrane region" description="Helical" evidence="6">
    <location>
        <begin position="450"/>
        <end position="468"/>
    </location>
</feature>
<feature type="transmembrane region" description="Helical" evidence="6">
    <location>
        <begin position="360"/>
        <end position="380"/>
    </location>
</feature>
<feature type="transmembrane region" description="Helical" evidence="6">
    <location>
        <begin position="217"/>
        <end position="235"/>
    </location>
</feature>
<organism evidence="7 8">
    <name type="scientific">Maribacter flavus</name>
    <dbReference type="NCBI Taxonomy" id="1658664"/>
    <lineage>
        <taxon>Bacteria</taxon>
        <taxon>Pseudomonadati</taxon>
        <taxon>Bacteroidota</taxon>
        <taxon>Flavobacteriia</taxon>
        <taxon>Flavobacteriales</taxon>
        <taxon>Flavobacteriaceae</taxon>
        <taxon>Maribacter</taxon>
    </lineage>
</organism>
<keyword evidence="5 6" id="KW-0472">Membrane</keyword>
<dbReference type="InterPro" id="IPR002797">
    <property type="entry name" value="Polysacc_synth"/>
</dbReference>
<feature type="transmembrane region" description="Helical" evidence="6">
    <location>
        <begin position="12"/>
        <end position="33"/>
    </location>
</feature>
<feature type="transmembrane region" description="Helical" evidence="6">
    <location>
        <begin position="80"/>
        <end position="100"/>
    </location>
</feature>
<proteinExistence type="predicted"/>
<dbReference type="Pfam" id="PF01943">
    <property type="entry name" value="Polysacc_synt"/>
    <property type="match status" value="1"/>
</dbReference>
<sequence length="485" mass="54935">MGIVLKQSLSNTMVTYLGFAIGAVNTLFLYTNFMQPEHYGLVQLILSVSGVLMPILAFGVPNSLVKFYSSFNTEKEQDQFLGMMLFLPLLFIVPIGVISFFANEAIGKLLSNENPVVRDYVWQIFLIGISMAYFEVFYAWARIRMKSIFGNFMKEIFCRIGQSLLLVLLWLQVLDVPQFINALVGFYILRVAIMKLYAYRLRFPKLTAVLPSNWREILQYSALIILGGSTAIVLMEVDKVMLNNYLPIENVAFYAVAGFMATVIAVPSRAMHQITYPMTAEYINANDMKSLGGLYRKSSLTLFIVSSLLLILILLNLQDLYKLLPSDYSEGYIIVFWIGLVKVYDSLLGNNNSILFNSKYYTSVLFFGVLLAILAIGFNLWLIPKFGLQGAAIASFSAFFIYNSLKLYYVKTKFGLQPFTKETLKVLLLVLGLALVFSAIPFSFHPILNIGVKSILISVVYLLILYKFRISEDIHAVLHRYLGRK</sequence>
<evidence type="ECO:0000313" key="8">
    <source>
        <dbReference type="Proteomes" id="UP000323188"/>
    </source>
</evidence>
<evidence type="ECO:0000256" key="3">
    <source>
        <dbReference type="ARBA" id="ARBA00022692"/>
    </source>
</evidence>
<feature type="transmembrane region" description="Helical" evidence="6">
    <location>
        <begin position="386"/>
        <end position="405"/>
    </location>
</feature>
<dbReference type="EMBL" id="VUOE01000002">
    <property type="protein sequence ID" value="KAA2217320.1"/>
    <property type="molecule type" value="Genomic_DNA"/>
</dbReference>
<feature type="transmembrane region" description="Helical" evidence="6">
    <location>
        <begin position="39"/>
        <end position="60"/>
    </location>
</feature>
<dbReference type="Proteomes" id="UP000323188">
    <property type="component" value="Unassembled WGS sequence"/>
</dbReference>
<feature type="transmembrane region" description="Helical" evidence="6">
    <location>
        <begin position="329"/>
        <end position="348"/>
    </location>
</feature>
<dbReference type="InterPro" id="IPR050833">
    <property type="entry name" value="Poly_Biosynth_Transport"/>
</dbReference>